<comment type="caution">
    <text evidence="1">The sequence shown here is derived from an EMBL/GenBank/DDBJ whole genome shotgun (WGS) entry which is preliminary data.</text>
</comment>
<gene>
    <name evidence="1" type="ORF">Syun_000528</name>
</gene>
<keyword evidence="2" id="KW-1185">Reference proteome</keyword>
<evidence type="ECO:0000313" key="1">
    <source>
        <dbReference type="EMBL" id="KAK9168388.1"/>
    </source>
</evidence>
<accession>A0AAP0LC56</accession>
<sequence length="244" mass="26274">MASVSRLVSKDCSLDRNQPDLRFRANLGAGGRLCTSNVWRNGGKITTLNLIASPASSMLFTLCRCAVPKSRHQNILCKAKANLSGNVPNSSQGGLSHLRGPIPDLSTIPNLGYVFIEIQNNVVDVGCAVITAAESGASFPLKRRDLMLDYILTLMGRKESDGYPGSNLELLHTQSVALSVETEWRNSVSDPFPISNGSETECIISVSDPLLIRDGSETECIISISDPLLIRDGSGWNAITIVPF</sequence>
<proteinExistence type="predicted"/>
<evidence type="ECO:0000313" key="2">
    <source>
        <dbReference type="Proteomes" id="UP001420932"/>
    </source>
</evidence>
<name>A0AAP0LC56_9MAGN</name>
<protein>
    <submittedName>
        <fullName evidence="1">Uncharacterized protein</fullName>
    </submittedName>
</protein>
<organism evidence="1 2">
    <name type="scientific">Stephania yunnanensis</name>
    <dbReference type="NCBI Taxonomy" id="152371"/>
    <lineage>
        <taxon>Eukaryota</taxon>
        <taxon>Viridiplantae</taxon>
        <taxon>Streptophyta</taxon>
        <taxon>Embryophyta</taxon>
        <taxon>Tracheophyta</taxon>
        <taxon>Spermatophyta</taxon>
        <taxon>Magnoliopsida</taxon>
        <taxon>Ranunculales</taxon>
        <taxon>Menispermaceae</taxon>
        <taxon>Menispermoideae</taxon>
        <taxon>Cissampelideae</taxon>
        <taxon>Stephania</taxon>
    </lineage>
</organism>
<reference evidence="1 2" key="1">
    <citation type="submission" date="2024-01" db="EMBL/GenBank/DDBJ databases">
        <title>Genome assemblies of Stephania.</title>
        <authorList>
            <person name="Yang L."/>
        </authorList>
    </citation>
    <scope>NUCLEOTIDE SEQUENCE [LARGE SCALE GENOMIC DNA]</scope>
    <source>
        <strain evidence="1">YNDBR</strain>
        <tissue evidence="1">Leaf</tissue>
    </source>
</reference>
<dbReference type="Proteomes" id="UP001420932">
    <property type="component" value="Unassembled WGS sequence"/>
</dbReference>
<dbReference type="EMBL" id="JBBNAF010000001">
    <property type="protein sequence ID" value="KAK9168388.1"/>
    <property type="molecule type" value="Genomic_DNA"/>
</dbReference>
<dbReference type="AlphaFoldDB" id="A0AAP0LC56"/>